<accession>A0A6L6VBS0</accession>
<evidence type="ECO:0000259" key="3">
    <source>
        <dbReference type="PROSITE" id="PS50853"/>
    </source>
</evidence>
<keyword evidence="2" id="KW-0812">Transmembrane</keyword>
<proteinExistence type="predicted"/>
<keyword evidence="2" id="KW-1133">Transmembrane helix</keyword>
<dbReference type="Pfam" id="PF24801">
    <property type="entry name" value="FNIII-A_GpJ"/>
    <property type="match status" value="1"/>
</dbReference>
<sequence length="1111" mass="119379">MTIPVLAVPFLDPSVGRISKELPEGLTIAEIIGVTMPGLSDHDLALLRVVLVNDRGSAVIDPRYWHRVRPYAGVRVVIRLVPGKSALRSVLTVIVSIAAAALGQYWATAMALGSATATTVVAAGITLGLTVLGNLLINALIPPASNKKDKTTYYINGWRNNLDPDGVIPEVYGKIRFAPPFAATSYTEIVGDIQYLRSIFLVGYGGDYGVALSDFWIGDTSIDEYDELTIETHEGLASDGTFTLYYRQVYELSLGVELTREKPRNDQGKVISGAAKEDPVVRTTGADASAGSVIIGFPAGLGRVDDEGNKKNLSVQIRIRQKPANAADDQYVVVTTMTITSQKLEAFYRQYTWSFATRGRYDIEVTRMTDEHTKSSYQSRTTWVALQTIRPEYPIDFPYPLAMISMRVKATYQLNGQLDNFNIIASRRCLDWDAATGTWVGRETRNPASLYRYCLQSASNPKRVSDSEIDLDALADWHVFCSFKGLEYSAVHDDDRTLRERLDDIAGAGRARSRYDGVRWSVIVDQPQDLVIDHINPRNSSNFKASRTYFDPPHGFRIKFFDQTYDYKQNERLVPWPGHSGEITLTEALELPGKTNPDEIWIEAKRRMYEALYRIDTYEVVQDGPISVATRGDLVMTSYDVLERTQVAARVLDVIGRTIELDSDVEMTSALTYGLRFRHFGDEDDTIGVSVLVTLLTVVGTGKTVVMADQNPDIVPEIGTLVHVGLLTSESLPMIVTRVEAGEDMSSHLRLVNAAPIIDELTDEEVPPAWSGRAGADVETSSSAPPTPVITSIDTGVVGTEISGGLSVSVSPGTGNVVTVAYRLQHRTSGATAWTPVDFAASDGAVLISSYVTGDVVQVRVAALGDTGLISAFSLPVTVTIGADDGATPAQLPSGNISVVAILGGATVTVQTTDDAATTAIQIYCSAVNDLDTSADAVGSPIAVEASRSYSVAVGDATRSNMLVNGSFDSSSSWTLGGGWDISSNAAVHSPGTAGTLSQAVTLTAGATYRLSYDLTRSAGSIQPKLTGGTTVAGTTRSASATVREALQAVSGNSALALAATDAFDGRVDNVVLYLETSTCLPQGTNYLWLEPQNANGVSGPITGPFTVSVQ</sequence>
<dbReference type="PROSITE" id="PS50853">
    <property type="entry name" value="FN3"/>
    <property type="match status" value="1"/>
</dbReference>
<organism evidence="4 5">
    <name type="scientific">Agrobacterium vitis</name>
    <name type="common">Rhizobium vitis</name>
    <dbReference type="NCBI Taxonomy" id="373"/>
    <lineage>
        <taxon>Bacteria</taxon>
        <taxon>Pseudomonadati</taxon>
        <taxon>Pseudomonadota</taxon>
        <taxon>Alphaproteobacteria</taxon>
        <taxon>Hyphomicrobiales</taxon>
        <taxon>Rhizobiaceae</taxon>
        <taxon>Rhizobium/Agrobacterium group</taxon>
        <taxon>Agrobacterium</taxon>
    </lineage>
</organism>
<keyword evidence="2" id="KW-0472">Membrane</keyword>
<evidence type="ECO:0000256" key="2">
    <source>
        <dbReference type="SAM" id="Phobius"/>
    </source>
</evidence>
<dbReference type="RefSeq" id="WP_156614767.1">
    <property type="nucleotide sequence ID" value="NZ_WPHR01000007.1"/>
</dbReference>
<feature type="region of interest" description="Disordered" evidence="1">
    <location>
        <begin position="770"/>
        <end position="790"/>
    </location>
</feature>
<name>A0A6L6VBS0_AGRVI</name>
<gene>
    <name evidence="4" type="ORF">GOZ90_11620</name>
</gene>
<feature type="domain" description="Fibronectin type-III" evidence="3">
    <location>
        <begin position="785"/>
        <end position="884"/>
    </location>
</feature>
<protein>
    <submittedName>
        <fullName evidence="4">Phage tail protein</fullName>
    </submittedName>
</protein>
<dbReference type="AlphaFoldDB" id="A0A6L6VBS0"/>
<feature type="compositionally biased region" description="Polar residues" evidence="1">
    <location>
        <begin position="779"/>
        <end position="790"/>
    </location>
</feature>
<dbReference type="InterPro" id="IPR003961">
    <property type="entry name" value="FN3_dom"/>
</dbReference>
<dbReference type="Proteomes" id="UP000477951">
    <property type="component" value="Unassembled WGS sequence"/>
</dbReference>
<feature type="transmembrane region" description="Helical" evidence="2">
    <location>
        <begin position="119"/>
        <end position="141"/>
    </location>
</feature>
<dbReference type="InterPro" id="IPR055385">
    <property type="entry name" value="GpJ_HDII-ins2"/>
</dbReference>
<feature type="transmembrane region" description="Helical" evidence="2">
    <location>
        <begin position="85"/>
        <end position="107"/>
    </location>
</feature>
<reference evidence="4 5" key="1">
    <citation type="submission" date="2019-12" db="EMBL/GenBank/DDBJ databases">
        <title>Whole-genome sequencing of Allorhizobium vitis.</title>
        <authorList>
            <person name="Gan H.M."/>
            <person name="Szegedi E."/>
            <person name="Burr T."/>
            <person name="Savka M.A."/>
        </authorList>
    </citation>
    <scope>NUCLEOTIDE SEQUENCE [LARGE SCALE GENOMIC DNA]</scope>
    <source>
        <strain evidence="4 5">CG516</strain>
    </source>
</reference>
<comment type="caution">
    <text evidence="4">The sequence shown here is derived from an EMBL/GenBank/DDBJ whole genome shotgun (WGS) entry which is preliminary data.</text>
</comment>
<evidence type="ECO:0000313" key="4">
    <source>
        <dbReference type="EMBL" id="MUZ73330.1"/>
    </source>
</evidence>
<dbReference type="EMBL" id="WPHR01000007">
    <property type="protein sequence ID" value="MUZ73330.1"/>
    <property type="molecule type" value="Genomic_DNA"/>
</dbReference>
<evidence type="ECO:0000313" key="5">
    <source>
        <dbReference type="Proteomes" id="UP000477951"/>
    </source>
</evidence>
<evidence type="ECO:0000256" key="1">
    <source>
        <dbReference type="SAM" id="MobiDB-lite"/>
    </source>
</evidence>